<dbReference type="InterPro" id="IPR013762">
    <property type="entry name" value="Integrase-like_cat_sf"/>
</dbReference>
<dbReference type="RefSeq" id="WP_012522974.1">
    <property type="nucleotide sequence ID" value="NC_011144.1"/>
</dbReference>
<sequence>MPARESDRASDASGNGHQKRGRKPKPITAFPTALTLQWDEPETLGEALDLHTRRHGETVWHLARALLAQGLPVDYYTLKVWRLGRKEPATARSFEILAAIERRYRLPSGYFREKLLHRTRAVRGLHHVTPSDAERRRLAWHLPDDFDQRPPAEREEILAWVREVVVSGATEYRRYQREKLQHRFAFSFAASDRLSSRPAELQPPPALAEEMAAYVSFKTSTMTPRGYRRRTSWGAVSADQKSAHLGLLFGALAAAPDGPVRGAGVPRDALCFSLLVFPAVWDWYLRWREERRGFFTSWEVDMLVSGALALTSPETGWLTQTPALAGRLVAIPGLITEAEIEQVRRDWPAACASLTTHARARAREIKAARRVHHDPFEPILPVLEAASPVGEYRKIADEILRRMPCRRRYARPAAEAVRAFLMIRLGLHLGFRQRNLRELLFCPRGSRPTSERQLADLRRGELRWNDQHGGWEVFAPAAAFKNAKSSFFAGRPFSMVLPDLGGLYAHIELWRECDRALLIGPATDPGTFFVKSAKRSSSTAAYNQNTFYEAWRLAIQRYGVRNPWTGRGAITGLLPHGPHSVRDVLATHVLKQTGSYEQASYAIQDTPEMVASHYGRFLPQDKAAIAAEVLNRVWADS</sequence>
<dbReference type="OrthoDB" id="7437883at2"/>
<dbReference type="eggNOG" id="ENOG502Z9GT">
    <property type="taxonomic scope" value="Bacteria"/>
</dbReference>
<protein>
    <recommendedName>
        <fullName evidence="4">Integrase</fullName>
    </recommendedName>
</protein>
<dbReference type="HOGENOM" id="CLU_355963_0_0_5"/>
<dbReference type="GO" id="GO:0003677">
    <property type="term" value="F:DNA binding"/>
    <property type="evidence" value="ECO:0007669"/>
    <property type="project" value="InterPro"/>
</dbReference>
<evidence type="ECO:0000313" key="2">
    <source>
        <dbReference type="EMBL" id="ACG78836.1"/>
    </source>
</evidence>
<feature type="compositionally biased region" description="Basic and acidic residues" evidence="1">
    <location>
        <begin position="1"/>
        <end position="10"/>
    </location>
</feature>
<dbReference type="EMBL" id="CP000747">
    <property type="protein sequence ID" value="ACG78836.1"/>
    <property type="molecule type" value="Genomic_DNA"/>
</dbReference>
<gene>
    <name evidence="2" type="ordered locus">PHZ_c2427</name>
</gene>
<accession>B4RG23</accession>
<dbReference type="GO" id="GO:0015074">
    <property type="term" value="P:DNA integration"/>
    <property type="evidence" value="ECO:0007669"/>
    <property type="project" value="InterPro"/>
</dbReference>
<evidence type="ECO:0000313" key="3">
    <source>
        <dbReference type="Proteomes" id="UP000001868"/>
    </source>
</evidence>
<keyword evidence="3" id="KW-1185">Reference proteome</keyword>
<dbReference type="GO" id="GO:0006310">
    <property type="term" value="P:DNA recombination"/>
    <property type="evidence" value="ECO:0007669"/>
    <property type="project" value="InterPro"/>
</dbReference>
<evidence type="ECO:0000256" key="1">
    <source>
        <dbReference type="SAM" id="MobiDB-lite"/>
    </source>
</evidence>
<dbReference type="STRING" id="450851.PHZ_c2427"/>
<dbReference type="Proteomes" id="UP000001868">
    <property type="component" value="Chromosome"/>
</dbReference>
<evidence type="ECO:0008006" key="4">
    <source>
        <dbReference type="Google" id="ProtNLM"/>
    </source>
</evidence>
<dbReference type="AlphaFoldDB" id="B4RG23"/>
<proteinExistence type="predicted"/>
<name>B4RG23_PHEZH</name>
<feature type="region of interest" description="Disordered" evidence="1">
    <location>
        <begin position="1"/>
        <end position="26"/>
    </location>
</feature>
<dbReference type="Gene3D" id="1.10.443.10">
    <property type="entry name" value="Intergrase catalytic core"/>
    <property type="match status" value="1"/>
</dbReference>
<organism evidence="2 3">
    <name type="scientific">Phenylobacterium zucineum (strain HLK1)</name>
    <dbReference type="NCBI Taxonomy" id="450851"/>
    <lineage>
        <taxon>Bacteria</taxon>
        <taxon>Pseudomonadati</taxon>
        <taxon>Pseudomonadota</taxon>
        <taxon>Alphaproteobacteria</taxon>
        <taxon>Caulobacterales</taxon>
        <taxon>Caulobacteraceae</taxon>
        <taxon>Phenylobacterium</taxon>
    </lineage>
</organism>
<reference evidence="2 3" key="1">
    <citation type="journal article" date="2008" name="BMC Genomics">
        <title>Complete genome of Phenylobacterium zucineum - a novel facultative intracellular bacterium isolated from human erythroleukemia cell line K562.</title>
        <authorList>
            <person name="Luo Y."/>
            <person name="Xu X."/>
            <person name="Ding Z."/>
            <person name="Liu Z."/>
            <person name="Zhang B."/>
            <person name="Yan Z."/>
            <person name="Sun J."/>
            <person name="Hu S."/>
            <person name="Hu X."/>
        </authorList>
    </citation>
    <scope>NUCLEOTIDE SEQUENCE [LARGE SCALE GENOMIC DNA]</scope>
    <source>
        <strain evidence="2 3">HLK1</strain>
    </source>
</reference>
<dbReference type="KEGG" id="pzu:PHZ_c2427"/>